<evidence type="ECO:0000256" key="2">
    <source>
        <dbReference type="SAM" id="Phobius"/>
    </source>
</evidence>
<keyword evidence="2" id="KW-1133">Transmembrane helix</keyword>
<feature type="compositionally biased region" description="Low complexity" evidence="1">
    <location>
        <begin position="1"/>
        <end position="13"/>
    </location>
</feature>
<proteinExistence type="predicted"/>
<evidence type="ECO:0000313" key="3">
    <source>
        <dbReference type="EMBL" id="MBB4923864.1"/>
    </source>
</evidence>
<dbReference type="InterPro" id="IPR025443">
    <property type="entry name" value="DUF4307"/>
</dbReference>
<feature type="transmembrane region" description="Helical" evidence="2">
    <location>
        <begin position="31"/>
        <end position="53"/>
    </location>
</feature>
<dbReference type="EMBL" id="JACHJV010000001">
    <property type="protein sequence ID" value="MBB4923864.1"/>
    <property type="molecule type" value="Genomic_DNA"/>
</dbReference>
<keyword evidence="2" id="KW-0812">Transmembrane</keyword>
<comment type="caution">
    <text evidence="3">The sequence shown here is derived from an EMBL/GenBank/DDBJ whole genome shotgun (WGS) entry which is preliminary data.</text>
</comment>
<protein>
    <recommendedName>
        <fullName evidence="5">DUF4307 domain-containing protein</fullName>
    </recommendedName>
</protein>
<evidence type="ECO:0000256" key="1">
    <source>
        <dbReference type="SAM" id="MobiDB-lite"/>
    </source>
</evidence>
<evidence type="ECO:0000313" key="4">
    <source>
        <dbReference type="Proteomes" id="UP000540506"/>
    </source>
</evidence>
<reference evidence="3 4" key="1">
    <citation type="submission" date="2020-08" db="EMBL/GenBank/DDBJ databases">
        <title>Sequencing the genomes of 1000 actinobacteria strains.</title>
        <authorList>
            <person name="Klenk H.-P."/>
        </authorList>
    </citation>
    <scope>NUCLEOTIDE SEQUENCE [LARGE SCALE GENOMIC DNA]</scope>
    <source>
        <strain evidence="3 4">DSM 41654</strain>
    </source>
</reference>
<dbReference type="AlphaFoldDB" id="A0A7W7VVN0"/>
<accession>A0A7W7VVN0</accession>
<gene>
    <name evidence="3" type="ORF">FHR34_002857</name>
</gene>
<keyword evidence="2" id="KW-0472">Membrane</keyword>
<dbReference type="Pfam" id="PF14155">
    <property type="entry name" value="DUF4307"/>
    <property type="match status" value="1"/>
</dbReference>
<dbReference type="RefSeq" id="WP_184935901.1">
    <property type="nucleotide sequence ID" value="NZ_JACHJV010000001.1"/>
</dbReference>
<evidence type="ECO:0008006" key="5">
    <source>
        <dbReference type="Google" id="ProtNLM"/>
    </source>
</evidence>
<name>A0A7W7VVN0_KITKI</name>
<organism evidence="3 4">
    <name type="scientific">Kitasatospora kifunensis</name>
    <name type="common">Streptomyces kifunensis</name>
    <dbReference type="NCBI Taxonomy" id="58351"/>
    <lineage>
        <taxon>Bacteria</taxon>
        <taxon>Bacillati</taxon>
        <taxon>Actinomycetota</taxon>
        <taxon>Actinomycetes</taxon>
        <taxon>Kitasatosporales</taxon>
        <taxon>Streptomycetaceae</taxon>
        <taxon>Kitasatospora</taxon>
    </lineage>
</organism>
<keyword evidence="4" id="KW-1185">Reference proteome</keyword>
<sequence>MTATTSTSPTALPQGRYGGKSDQEADRKLKVIGAVLAVLLLGLVAWLGGSYLMTATKLNGAVPVFNPISDTEVQAELSVTKDAGTGGTCTIRSQAADGSVVGLLDVAVPKAGTTFVQTVTIRTTARGTTAELMGCTPGK</sequence>
<dbReference type="Proteomes" id="UP000540506">
    <property type="component" value="Unassembled WGS sequence"/>
</dbReference>
<feature type="region of interest" description="Disordered" evidence="1">
    <location>
        <begin position="1"/>
        <end position="21"/>
    </location>
</feature>